<dbReference type="Pfam" id="PF00582">
    <property type="entry name" value="Usp"/>
    <property type="match status" value="2"/>
</dbReference>
<protein>
    <submittedName>
        <fullName evidence="3">Nucleotide-binding universal stress protein, UspA family</fullName>
    </submittedName>
</protein>
<dbReference type="InterPro" id="IPR006015">
    <property type="entry name" value="Universal_stress_UspA"/>
</dbReference>
<accession>A0A2R4W2H9</accession>
<proteinExistence type="inferred from homology"/>
<dbReference type="EMBL" id="CP020921">
    <property type="protein sequence ID" value="AWB10975.1"/>
    <property type="molecule type" value="Genomic_DNA"/>
</dbReference>
<feature type="domain" description="UspA" evidence="2">
    <location>
        <begin position="1"/>
        <end position="158"/>
    </location>
</feature>
<organism evidence="3 4">
    <name type="scientific">Thermodesulfobium acidiphilum</name>
    <dbReference type="NCBI Taxonomy" id="1794699"/>
    <lineage>
        <taxon>Bacteria</taxon>
        <taxon>Pseudomonadati</taxon>
        <taxon>Thermodesulfobiota</taxon>
        <taxon>Thermodesulfobiia</taxon>
        <taxon>Thermodesulfobiales</taxon>
        <taxon>Thermodesulfobiaceae</taxon>
        <taxon>Thermodesulfobium</taxon>
    </lineage>
</organism>
<dbReference type="CDD" id="cd00293">
    <property type="entry name" value="USP-like"/>
    <property type="match status" value="2"/>
</dbReference>
<evidence type="ECO:0000313" key="4">
    <source>
        <dbReference type="Proteomes" id="UP000244792"/>
    </source>
</evidence>
<dbReference type="AlphaFoldDB" id="A0A2R4W2H9"/>
<feature type="domain" description="UspA" evidence="2">
    <location>
        <begin position="169"/>
        <end position="306"/>
    </location>
</feature>
<dbReference type="PANTHER" id="PTHR46268">
    <property type="entry name" value="STRESS RESPONSE PROTEIN NHAX"/>
    <property type="match status" value="1"/>
</dbReference>
<name>A0A2R4W2H9_THEAF</name>
<dbReference type="RefSeq" id="WP_108309908.1">
    <property type="nucleotide sequence ID" value="NZ_CP020921.1"/>
</dbReference>
<reference evidence="3 4" key="1">
    <citation type="submission" date="2017-04" db="EMBL/GenBank/DDBJ databases">
        <title>Genomic insights into metabolism of Thermodesulfobium acidiphilum.</title>
        <authorList>
            <person name="Toshchakov S.V."/>
            <person name="Frolov E.N."/>
            <person name="Kublanov I.V."/>
            <person name="Samarov N.I."/>
            <person name="Novikov A."/>
            <person name="Lebedinsky A.V."/>
            <person name="Bonch-Osmolovskaya E.A."/>
            <person name="Chernyh N.A."/>
        </authorList>
    </citation>
    <scope>NUCLEOTIDE SEQUENCE [LARGE SCALE GENOMIC DNA]</scope>
    <source>
        <strain evidence="3 4">3127-1</strain>
    </source>
</reference>
<gene>
    <name evidence="3" type="ORF">TDSAC_1639</name>
</gene>
<dbReference type="InterPro" id="IPR014729">
    <property type="entry name" value="Rossmann-like_a/b/a_fold"/>
</dbReference>
<evidence type="ECO:0000313" key="3">
    <source>
        <dbReference type="EMBL" id="AWB10975.1"/>
    </source>
</evidence>
<dbReference type="Proteomes" id="UP000244792">
    <property type="component" value="Chromosome"/>
</dbReference>
<dbReference type="KEGG" id="taci:TDSAC_1639"/>
<sequence length="314" mass="35134">MYKKLLVAYDGSLSSKSALKEALVISASFDSYITIISVFDLPTEIFGISSLESEKIESELFTMLLNAFEQSKEVNKKINAFFATIAGDNATYTNIESNEKIQIPKKVNSPDHAIISFAEFLKPDLILIGTKGYNRVINVGSVTIGVIRNAPCDVLTIKNYKEGKFEEKYKNILLAFDGSETSINALKRTISIAKKFKWDITAIHVYPLLTEINLFSSVHTKEVLLQTSKHILERAREIAYKENYPIYTHSGGFGDPAQYIVNYAIEENYDLVVLGTQNPNTVKKVLIGSIAYRIISEADFPVYCIPTKSSKKVL</sequence>
<dbReference type="InterPro" id="IPR006016">
    <property type="entry name" value="UspA"/>
</dbReference>
<dbReference type="Gene3D" id="3.40.50.620">
    <property type="entry name" value="HUPs"/>
    <property type="match status" value="2"/>
</dbReference>
<comment type="similarity">
    <text evidence="1">Belongs to the universal stress protein A family.</text>
</comment>
<evidence type="ECO:0000259" key="2">
    <source>
        <dbReference type="Pfam" id="PF00582"/>
    </source>
</evidence>
<dbReference type="PANTHER" id="PTHR46268:SF6">
    <property type="entry name" value="UNIVERSAL STRESS PROTEIN UP12"/>
    <property type="match status" value="1"/>
</dbReference>
<dbReference type="OrthoDB" id="9794782at2"/>
<evidence type="ECO:0000256" key="1">
    <source>
        <dbReference type="ARBA" id="ARBA00008791"/>
    </source>
</evidence>
<dbReference type="SUPFAM" id="SSF52402">
    <property type="entry name" value="Adenine nucleotide alpha hydrolases-like"/>
    <property type="match status" value="2"/>
</dbReference>
<keyword evidence="4" id="KW-1185">Reference proteome</keyword>
<dbReference type="PRINTS" id="PR01438">
    <property type="entry name" value="UNVRSLSTRESS"/>
</dbReference>